<dbReference type="Proteomes" id="UP001528823">
    <property type="component" value="Unassembled WGS sequence"/>
</dbReference>
<name>A0ABT5U7E9_9GAMM</name>
<dbReference type="CDD" id="cd08497">
    <property type="entry name" value="MbnE-like"/>
    <property type="match status" value="1"/>
</dbReference>
<keyword evidence="1 2" id="KW-0732">Signal</keyword>
<feature type="signal peptide" evidence="2">
    <location>
        <begin position="1"/>
        <end position="29"/>
    </location>
</feature>
<dbReference type="Gene3D" id="3.40.190.10">
    <property type="entry name" value="Periplasmic binding protein-like II"/>
    <property type="match status" value="1"/>
</dbReference>
<comment type="caution">
    <text evidence="4">The sequence shown here is derived from an EMBL/GenBank/DDBJ whole genome shotgun (WGS) entry which is preliminary data.</text>
</comment>
<dbReference type="InterPro" id="IPR030678">
    <property type="entry name" value="Peptide/Ni-bd"/>
</dbReference>
<evidence type="ECO:0000256" key="2">
    <source>
        <dbReference type="SAM" id="SignalP"/>
    </source>
</evidence>
<dbReference type="SUPFAM" id="SSF53850">
    <property type="entry name" value="Periplasmic binding protein-like II"/>
    <property type="match status" value="1"/>
</dbReference>
<evidence type="ECO:0000256" key="1">
    <source>
        <dbReference type="ARBA" id="ARBA00022729"/>
    </source>
</evidence>
<dbReference type="EMBL" id="JAPMOU010000003">
    <property type="protein sequence ID" value="MDE1461084.1"/>
    <property type="molecule type" value="Genomic_DNA"/>
</dbReference>
<dbReference type="PANTHER" id="PTHR30290">
    <property type="entry name" value="PERIPLASMIC BINDING COMPONENT OF ABC TRANSPORTER"/>
    <property type="match status" value="1"/>
</dbReference>
<feature type="domain" description="Solute-binding protein family 5" evidence="3">
    <location>
        <begin position="123"/>
        <end position="527"/>
    </location>
</feature>
<organism evidence="4 5">
    <name type="scientific">Spartinivicinus poritis</name>
    <dbReference type="NCBI Taxonomy" id="2994640"/>
    <lineage>
        <taxon>Bacteria</taxon>
        <taxon>Pseudomonadati</taxon>
        <taxon>Pseudomonadota</taxon>
        <taxon>Gammaproteobacteria</taxon>
        <taxon>Oceanospirillales</taxon>
        <taxon>Zooshikellaceae</taxon>
        <taxon>Spartinivicinus</taxon>
    </lineage>
</organism>
<keyword evidence="5" id="KW-1185">Reference proteome</keyword>
<dbReference type="Gene3D" id="3.10.105.10">
    <property type="entry name" value="Dipeptide-binding Protein, Domain 3"/>
    <property type="match status" value="1"/>
</dbReference>
<protein>
    <submittedName>
        <fullName evidence="4">Extracellular solute-binding protein</fullName>
    </submittedName>
</protein>
<feature type="chain" id="PRO_5046193365" evidence="2">
    <location>
        <begin position="30"/>
        <end position="623"/>
    </location>
</feature>
<dbReference type="PANTHER" id="PTHR30290:SF64">
    <property type="entry name" value="ABC TRANSPORTER PERIPLASMIC BINDING PROTEIN"/>
    <property type="match status" value="1"/>
</dbReference>
<dbReference type="InterPro" id="IPR000914">
    <property type="entry name" value="SBP_5_dom"/>
</dbReference>
<dbReference type="InterPro" id="IPR039424">
    <property type="entry name" value="SBP_5"/>
</dbReference>
<gene>
    <name evidence="4" type="ORF">ORQ98_03790</name>
</gene>
<evidence type="ECO:0000259" key="3">
    <source>
        <dbReference type="Pfam" id="PF00496"/>
    </source>
</evidence>
<evidence type="ECO:0000313" key="4">
    <source>
        <dbReference type="EMBL" id="MDE1461084.1"/>
    </source>
</evidence>
<proteinExistence type="predicted"/>
<evidence type="ECO:0000313" key="5">
    <source>
        <dbReference type="Proteomes" id="UP001528823"/>
    </source>
</evidence>
<reference evidence="4 5" key="1">
    <citation type="submission" date="2022-11" db="EMBL/GenBank/DDBJ databases">
        <title>Spartinivicinus poritis sp. nov., isolated from scleractinian coral Porites lutea.</title>
        <authorList>
            <person name="Zhang G."/>
            <person name="Cai L."/>
            <person name="Wei Q."/>
        </authorList>
    </citation>
    <scope>NUCLEOTIDE SEQUENCE [LARGE SCALE GENOMIC DNA]</scope>
    <source>
        <strain evidence="4 5">A2-2</strain>
    </source>
</reference>
<dbReference type="PIRSF" id="PIRSF002741">
    <property type="entry name" value="MppA"/>
    <property type="match status" value="1"/>
</dbReference>
<dbReference type="Pfam" id="PF00496">
    <property type="entry name" value="SBP_bac_5"/>
    <property type="match status" value="1"/>
</dbReference>
<sequence length="623" mass="71629">MRFKNKNISAFILIIKFIWLLCFQQATLAAETKNPVSHKAHAIAMHGQPKYPANFTHFDYANPDAPKGGVFKRAIVSSSGFDSLNPFIVKGVPAAGMAYLGGGYIYDTLLVQSYDEAFTKYGVLAESMEWPEDRSWITFNLRKNAKFHDGHPITAEDVVFTFNLLTEKGHPLYKTYYHNVKTVTALNSYSVKFEFDTKTNRELILIVGQFPILPKHYWETHDFTKTTLEFPLGSGPYKVSKVEPGRSIHYERVKDYWGQNIAVNKGHNNFDTLVFDYYREPSVAIEAIKAGKYDLRAENSAKSWATEYNTPAVKEGRLIKASVTDYTPAAMQSFIFNIRRSKFKDPKVREAIGYAYDFEWQNKTIFYDSYTRIDSYFAGSELAATGLPSEAELQLLKPFKSQLPSELFTKPFTLPKTDGSGNVRNNLRQALRLLKQAGWQIKNKQLVNEKGEPFDFEILLTQANFERIVLPFQKNLKRMGIEAAIRKIDTQQYVARRRDFDFDMIISGFPQSNSPGNEQRDYWHSSQAKIKGSRNYIGIENPVVDQLISKVIQAPSRTALITSTQALDRVLLWNHYVIPQYYLNQNRLVYWNKFSMPKQPPKYSVGLNTWWYDPTKAKKLSKQ</sequence>
<accession>A0ABT5U7E9</accession>
<dbReference type="RefSeq" id="WP_274687454.1">
    <property type="nucleotide sequence ID" value="NZ_JAPMOU010000003.1"/>
</dbReference>